<name>B1F9D3_9BURK</name>
<dbReference type="AlphaFoldDB" id="B1F9D3"/>
<evidence type="ECO:0000313" key="3">
    <source>
        <dbReference type="Proteomes" id="UP000005463"/>
    </source>
</evidence>
<evidence type="ECO:0000256" key="1">
    <source>
        <dbReference type="SAM" id="MobiDB-lite"/>
    </source>
</evidence>
<comment type="caution">
    <text evidence="2">The sequence shown here is derived from an EMBL/GenBank/DDBJ whole genome shotgun (WGS) entry which is preliminary data.</text>
</comment>
<organism evidence="2 3">
    <name type="scientific">Burkholderia ambifaria IOP40-10</name>
    <dbReference type="NCBI Taxonomy" id="396596"/>
    <lineage>
        <taxon>Bacteria</taxon>
        <taxon>Pseudomonadati</taxon>
        <taxon>Pseudomonadota</taxon>
        <taxon>Betaproteobacteria</taxon>
        <taxon>Burkholderiales</taxon>
        <taxon>Burkholderiaceae</taxon>
        <taxon>Burkholderia</taxon>
        <taxon>Burkholderia cepacia complex</taxon>
    </lineage>
</organism>
<proteinExistence type="predicted"/>
<gene>
    <name evidence="2" type="ORF">BamIOP4010DRAFT_0642</name>
</gene>
<accession>B1F9D3</accession>
<evidence type="ECO:0000313" key="2">
    <source>
        <dbReference type="EMBL" id="EDT05905.1"/>
    </source>
</evidence>
<protein>
    <submittedName>
        <fullName evidence="2">Uncharacterized protein</fullName>
    </submittedName>
</protein>
<dbReference type="EMBL" id="ABLC01000006">
    <property type="protein sequence ID" value="EDT05905.1"/>
    <property type="molecule type" value="Genomic_DNA"/>
</dbReference>
<dbReference type="Proteomes" id="UP000005463">
    <property type="component" value="Unassembled WGS sequence"/>
</dbReference>
<sequence length="71" mass="8097">MYVCVFLLEDGDGTPTAHYEELVRFVGYDVQRPVFADADTWEEVTPDCDELQRQEGPVVDPATKGWPEFSE</sequence>
<feature type="region of interest" description="Disordered" evidence="1">
    <location>
        <begin position="47"/>
        <end position="71"/>
    </location>
</feature>
<dbReference type="PATRIC" id="fig|396596.7.peg.7424"/>
<reference evidence="2 3" key="1">
    <citation type="submission" date="2008-03" db="EMBL/GenBank/DDBJ databases">
        <title>Sequencing of the draft genome and assembly of Burkholderia ambifaria IOP40-10.</title>
        <authorList>
            <consortium name="US DOE Joint Genome Institute (JGI-PGF)"/>
            <person name="Copeland A."/>
            <person name="Lucas S."/>
            <person name="Lapidus A."/>
            <person name="Glavina del Rio T."/>
            <person name="Dalin E."/>
            <person name="Tice H."/>
            <person name="Bruce D."/>
            <person name="Goodwin L."/>
            <person name="Pitluck S."/>
            <person name="Larimer F."/>
            <person name="Land M.L."/>
            <person name="Hauser L."/>
            <person name="Tiedje J."/>
            <person name="Richardson P."/>
        </authorList>
    </citation>
    <scope>NUCLEOTIDE SEQUENCE [LARGE SCALE GENOMIC DNA]</scope>
    <source>
        <strain evidence="2 3">IOP40-10</strain>
    </source>
</reference>